<name>A0A6J5NZ05_9CAUD</name>
<reference evidence="1" key="1">
    <citation type="submission" date="2020-04" db="EMBL/GenBank/DDBJ databases">
        <authorList>
            <person name="Chiriac C."/>
            <person name="Salcher M."/>
            <person name="Ghai R."/>
            <person name="Kavagutti S V."/>
        </authorList>
    </citation>
    <scope>NUCLEOTIDE SEQUENCE</scope>
</reference>
<dbReference type="SUPFAM" id="SSF101386">
    <property type="entry name" value="all-alpha NTP pyrophosphatases"/>
    <property type="match status" value="1"/>
</dbReference>
<evidence type="ECO:0000313" key="1">
    <source>
        <dbReference type="EMBL" id="CAB4162165.1"/>
    </source>
</evidence>
<proteinExistence type="predicted"/>
<dbReference type="Gene3D" id="1.10.287.1080">
    <property type="entry name" value="MazG-like"/>
    <property type="match status" value="1"/>
</dbReference>
<dbReference type="CDD" id="cd11542">
    <property type="entry name" value="NTP-PPase_u5"/>
    <property type="match status" value="1"/>
</dbReference>
<accession>A0A6J5NZ05</accession>
<organism evidence="1">
    <name type="scientific">uncultured Caudovirales phage</name>
    <dbReference type="NCBI Taxonomy" id="2100421"/>
    <lineage>
        <taxon>Viruses</taxon>
        <taxon>Duplodnaviria</taxon>
        <taxon>Heunggongvirae</taxon>
        <taxon>Uroviricota</taxon>
        <taxon>Caudoviricetes</taxon>
        <taxon>Peduoviridae</taxon>
        <taxon>Maltschvirus</taxon>
        <taxon>Maltschvirus maltsch</taxon>
    </lineage>
</organism>
<protein>
    <submittedName>
        <fullName evidence="1">NTP-PPase_u5 domain containing protein</fullName>
    </submittedName>
</protein>
<gene>
    <name evidence="1" type="ORF">UFOVP786_29</name>
</gene>
<sequence>MDIATPYTKGRATYLVGDMSAVPSIGPVTCADGFRYLAIECHARAVVAGWWDKPRNAGESIALMHSELSEALEGVRKGTQDEHLPEFTSEEVELADSLIRILDYAGARQLRLGEAFVAKLLYNANRADHKPEARAAAGGKKF</sequence>
<dbReference type="EMBL" id="LR796727">
    <property type="protein sequence ID" value="CAB4162165.1"/>
    <property type="molecule type" value="Genomic_DNA"/>
</dbReference>